<dbReference type="EMBL" id="ATLV01013177">
    <property type="status" value="NOT_ANNOTATED_CDS"/>
    <property type="molecule type" value="Genomic_DNA"/>
</dbReference>
<reference evidence="3" key="2">
    <citation type="submission" date="2020-05" db="UniProtKB">
        <authorList>
            <consortium name="EnsemblMetazoa"/>
        </authorList>
    </citation>
    <scope>IDENTIFICATION</scope>
</reference>
<name>A0A084VHK1_ANOSI</name>
<organism evidence="2">
    <name type="scientific">Anopheles sinensis</name>
    <name type="common">Mosquito</name>
    <dbReference type="NCBI Taxonomy" id="74873"/>
    <lineage>
        <taxon>Eukaryota</taxon>
        <taxon>Metazoa</taxon>
        <taxon>Ecdysozoa</taxon>
        <taxon>Arthropoda</taxon>
        <taxon>Hexapoda</taxon>
        <taxon>Insecta</taxon>
        <taxon>Pterygota</taxon>
        <taxon>Neoptera</taxon>
        <taxon>Endopterygota</taxon>
        <taxon>Diptera</taxon>
        <taxon>Nematocera</taxon>
        <taxon>Culicoidea</taxon>
        <taxon>Culicidae</taxon>
        <taxon>Anophelinae</taxon>
        <taxon>Anopheles</taxon>
    </lineage>
</organism>
<dbReference type="VEuPathDB" id="VectorBase:ASIC004580"/>
<accession>A0A084VHK1</accession>
<dbReference type="EnsemblMetazoa" id="ASIC004580-RA">
    <property type="protein sequence ID" value="ASIC004580-PA"/>
    <property type="gene ID" value="ASIC004580"/>
</dbReference>
<evidence type="ECO:0000313" key="4">
    <source>
        <dbReference type="Proteomes" id="UP000030765"/>
    </source>
</evidence>
<evidence type="ECO:0000313" key="3">
    <source>
        <dbReference type="EnsemblMetazoa" id="ASIC004580-PA"/>
    </source>
</evidence>
<gene>
    <name evidence="2" type="ORF">ZHAS_00004580</name>
</gene>
<dbReference type="AlphaFoldDB" id="A0A084VHK1"/>
<evidence type="ECO:0000256" key="1">
    <source>
        <dbReference type="SAM" id="MobiDB-lite"/>
    </source>
</evidence>
<feature type="region of interest" description="Disordered" evidence="1">
    <location>
        <begin position="75"/>
        <end position="113"/>
    </location>
</feature>
<evidence type="ECO:0000313" key="2">
    <source>
        <dbReference type="EMBL" id="KFB37445.1"/>
    </source>
</evidence>
<proteinExistence type="predicted"/>
<keyword evidence="4" id="KW-1185">Reference proteome</keyword>
<protein>
    <submittedName>
        <fullName evidence="2 3">[FeFe]-hydrogenase</fullName>
    </submittedName>
</protein>
<dbReference type="EMBL" id="KE524842">
    <property type="protein sequence ID" value="KFB37445.1"/>
    <property type="molecule type" value="Genomic_DNA"/>
</dbReference>
<sequence>MSIRPRTGWKNRVRGEKYAAYGVGKWEVMLIDRSMQWTVGVFMQRPRDLATLSDALLIVMSTLDATMVALMSNRNQTTGTRKETPTSMRGGARSVRPERPPHAVGQATNPQPQLATVGSHVPPVAPGVEREKRVKLANIPCQLTETQAHRPEMTKFEPESENMYQHAWKAVPASRKTRQRVLEFGEQVAGE</sequence>
<dbReference type="Proteomes" id="UP000030765">
    <property type="component" value="Unassembled WGS sequence"/>
</dbReference>
<reference evidence="2 4" key="1">
    <citation type="journal article" date="2014" name="BMC Genomics">
        <title>Genome sequence of Anopheles sinensis provides insight into genetics basis of mosquito competence for malaria parasites.</title>
        <authorList>
            <person name="Zhou D."/>
            <person name="Zhang D."/>
            <person name="Ding G."/>
            <person name="Shi L."/>
            <person name="Hou Q."/>
            <person name="Ye Y."/>
            <person name="Xu Y."/>
            <person name="Zhou H."/>
            <person name="Xiong C."/>
            <person name="Li S."/>
            <person name="Yu J."/>
            <person name="Hong S."/>
            <person name="Yu X."/>
            <person name="Zou P."/>
            <person name="Chen C."/>
            <person name="Chang X."/>
            <person name="Wang W."/>
            <person name="Lv Y."/>
            <person name="Sun Y."/>
            <person name="Ma L."/>
            <person name="Shen B."/>
            <person name="Zhu C."/>
        </authorList>
    </citation>
    <scope>NUCLEOTIDE SEQUENCE [LARGE SCALE GENOMIC DNA]</scope>
</reference>